<dbReference type="AlphaFoldDB" id="A0A9N9X2Y5"/>
<keyword evidence="6" id="KW-0505">Motor protein</keyword>
<feature type="coiled-coil region" evidence="7">
    <location>
        <begin position="300"/>
        <end position="334"/>
    </location>
</feature>
<evidence type="ECO:0000256" key="2">
    <source>
        <dbReference type="ARBA" id="ARBA00022741"/>
    </source>
</evidence>
<comment type="caution">
    <text evidence="5">Lacks conserved residue(s) required for the propagation of feature annotation.</text>
</comment>
<name>A0A9N9X2Y5_PHACE</name>
<keyword evidence="4" id="KW-0963">Cytoplasm</keyword>
<evidence type="ECO:0000256" key="5">
    <source>
        <dbReference type="PROSITE-ProRule" id="PRU00283"/>
    </source>
</evidence>
<dbReference type="PROSITE" id="PS00411">
    <property type="entry name" value="KINESIN_MOTOR_1"/>
    <property type="match status" value="1"/>
</dbReference>
<feature type="domain" description="Kinesin motor" evidence="8">
    <location>
        <begin position="1"/>
        <end position="205"/>
    </location>
</feature>
<dbReference type="Pfam" id="PF00225">
    <property type="entry name" value="Kinesin"/>
    <property type="match status" value="1"/>
</dbReference>
<keyword evidence="3 6" id="KW-0067">ATP-binding</keyword>
<dbReference type="InterPro" id="IPR019821">
    <property type="entry name" value="Kinesin_motor_CS"/>
</dbReference>
<evidence type="ECO:0000256" key="4">
    <source>
        <dbReference type="ARBA" id="ARBA00023212"/>
    </source>
</evidence>
<organism evidence="9 10">
    <name type="scientific">Phaedon cochleariae</name>
    <name type="common">Mustard beetle</name>
    <dbReference type="NCBI Taxonomy" id="80249"/>
    <lineage>
        <taxon>Eukaryota</taxon>
        <taxon>Metazoa</taxon>
        <taxon>Ecdysozoa</taxon>
        <taxon>Arthropoda</taxon>
        <taxon>Hexapoda</taxon>
        <taxon>Insecta</taxon>
        <taxon>Pterygota</taxon>
        <taxon>Neoptera</taxon>
        <taxon>Endopterygota</taxon>
        <taxon>Coleoptera</taxon>
        <taxon>Polyphaga</taxon>
        <taxon>Cucujiformia</taxon>
        <taxon>Chrysomeloidea</taxon>
        <taxon>Chrysomelidae</taxon>
        <taxon>Chrysomelinae</taxon>
        <taxon>Chrysomelini</taxon>
        <taxon>Phaedon</taxon>
    </lineage>
</organism>
<dbReference type="SUPFAM" id="SSF52540">
    <property type="entry name" value="P-loop containing nucleoside triphosphate hydrolases"/>
    <property type="match status" value="1"/>
</dbReference>
<dbReference type="GO" id="GO:0005874">
    <property type="term" value="C:microtubule"/>
    <property type="evidence" value="ECO:0007669"/>
    <property type="project" value="UniProtKB-KW"/>
</dbReference>
<dbReference type="InterPro" id="IPR001752">
    <property type="entry name" value="Kinesin_motor_dom"/>
</dbReference>
<dbReference type="InterPro" id="IPR027417">
    <property type="entry name" value="P-loop_NTPase"/>
</dbReference>
<dbReference type="GO" id="GO:0008017">
    <property type="term" value="F:microtubule binding"/>
    <property type="evidence" value="ECO:0007669"/>
    <property type="project" value="InterPro"/>
</dbReference>
<dbReference type="GO" id="GO:0003777">
    <property type="term" value="F:microtubule motor activity"/>
    <property type="evidence" value="ECO:0007669"/>
    <property type="project" value="InterPro"/>
</dbReference>
<evidence type="ECO:0000256" key="6">
    <source>
        <dbReference type="RuleBase" id="RU000394"/>
    </source>
</evidence>
<evidence type="ECO:0000256" key="3">
    <source>
        <dbReference type="ARBA" id="ARBA00022840"/>
    </source>
</evidence>
<keyword evidence="7" id="KW-0175">Coiled coil</keyword>
<keyword evidence="2 6" id="KW-0547">Nucleotide-binding</keyword>
<dbReference type="SMART" id="SM00129">
    <property type="entry name" value="KISc"/>
    <property type="match status" value="1"/>
</dbReference>
<dbReference type="OrthoDB" id="3176171at2759"/>
<evidence type="ECO:0000259" key="8">
    <source>
        <dbReference type="PROSITE" id="PS50067"/>
    </source>
</evidence>
<comment type="subcellular location">
    <subcellularLocation>
        <location evidence="1">Cytoplasm</location>
        <location evidence="1">Cytoskeleton</location>
    </subcellularLocation>
</comment>
<accession>A0A9N9X2Y5</accession>
<evidence type="ECO:0000313" key="10">
    <source>
        <dbReference type="Proteomes" id="UP001153737"/>
    </source>
</evidence>
<keyword evidence="10" id="KW-1185">Reference proteome</keyword>
<dbReference type="PRINTS" id="PR00380">
    <property type="entry name" value="KINESINHEAVY"/>
</dbReference>
<keyword evidence="6" id="KW-0493">Microtubule</keyword>
<dbReference type="PANTHER" id="PTHR47968:SF67">
    <property type="entry name" value="KINESIN MOTOR DOMAIN-CONTAINING PROTEIN"/>
    <property type="match status" value="1"/>
</dbReference>
<dbReference type="PROSITE" id="PS50067">
    <property type="entry name" value="KINESIN_MOTOR_2"/>
    <property type="match status" value="1"/>
</dbReference>
<dbReference type="EMBL" id="OU896709">
    <property type="protein sequence ID" value="CAG9819513.1"/>
    <property type="molecule type" value="Genomic_DNA"/>
</dbReference>
<gene>
    <name evidence="9" type="ORF">PHAECO_LOCUS7061</name>
</gene>
<reference evidence="9" key="1">
    <citation type="submission" date="2022-01" db="EMBL/GenBank/DDBJ databases">
        <authorList>
            <person name="King R."/>
        </authorList>
    </citation>
    <scope>NUCLEOTIDE SEQUENCE</scope>
</reference>
<dbReference type="Proteomes" id="UP001153737">
    <property type="component" value="Chromosome 3"/>
</dbReference>
<protein>
    <recommendedName>
        <fullName evidence="6">Kinesin-like protein</fullName>
    </recommendedName>
</protein>
<evidence type="ECO:0000256" key="1">
    <source>
        <dbReference type="ARBA" id="ARBA00004245"/>
    </source>
</evidence>
<proteinExistence type="inferred from homology"/>
<dbReference type="PANTHER" id="PTHR47968">
    <property type="entry name" value="CENTROMERE PROTEIN E"/>
    <property type="match status" value="1"/>
</dbReference>
<reference evidence="9" key="2">
    <citation type="submission" date="2022-10" db="EMBL/GenBank/DDBJ databases">
        <authorList>
            <consortium name="ENA_rothamsted_submissions"/>
            <consortium name="culmorum"/>
            <person name="King R."/>
        </authorList>
    </citation>
    <scope>NUCLEOTIDE SEQUENCE</scope>
</reference>
<sequence length="747" mass="86318">MSYMEIYNEVGYDLLSPKQLNTARYLEELPRISLLEDKKGEAHIRNLSVLPVTTEQEAMRLLFLGDTNRTIAETPMNEYSSRSHCIFTIYLTHRNAGSNKLRYSKLHLVDLAGSERVCKSMSTGLALSEAKHINLSLHFLQQVILALSESRRSHIPYRNSMMTFILKDSLSGNCMTSMLATLAVSKNNILETISTCRFAQRVSMVSTDPVINEIIDPQQEISYLKNKVEELECQLVSATGFKNSSTLTDAQKSQCQYEVKQYLKNASTNQELNILEPDLTQVQFCFGLLKNEVNTQKDKYEELKIKLDYSNTEIEHLKNNILKRDEDIKQLKNSLDKISRKEINPNEYTGFHRLYQTMLNGHAPISTTNRIEERGDLFKVFLSYPKNSETLSFYQTTLEKKLEMARIYAQAIKQCQKNISYIKLQLETSPCYSEKSLLIQELHEQQEIYKKALVELKEIENETHHLQSGLKQEEFKVKHFFNEWMKQNNPQSSIKHNLHSINNTSQSISRNDQFLSSNFSLPVYQNQCPDRPVCSRQTYIHPICCEYPNENIAGTYSCRNQYHEEESCNFPYHMLPEPERNSFFSSSQCCQELQPNNFENLAGYQDTNCMGIISHDHCECSNLEPLKNTTCENTISNYCDEETSKHLLSATEKEVCCGKQPEMNIGDNLSVICQTLPEVDRRNIEAKNTGMAIDIETPCVENEIKDSLEQFFIDTDSKEFKEFMKTVTLTGEPEIDEDIFNFYRTKF</sequence>
<dbReference type="InterPro" id="IPR027640">
    <property type="entry name" value="Kinesin-like_fam"/>
</dbReference>
<dbReference type="Gene3D" id="3.40.850.10">
    <property type="entry name" value="Kinesin motor domain"/>
    <property type="match status" value="1"/>
</dbReference>
<evidence type="ECO:0000256" key="7">
    <source>
        <dbReference type="SAM" id="Coils"/>
    </source>
</evidence>
<evidence type="ECO:0000313" key="9">
    <source>
        <dbReference type="EMBL" id="CAG9819513.1"/>
    </source>
</evidence>
<dbReference type="GO" id="GO:0007018">
    <property type="term" value="P:microtubule-based movement"/>
    <property type="evidence" value="ECO:0007669"/>
    <property type="project" value="InterPro"/>
</dbReference>
<dbReference type="InterPro" id="IPR036961">
    <property type="entry name" value="Kinesin_motor_dom_sf"/>
</dbReference>
<keyword evidence="4" id="KW-0206">Cytoskeleton</keyword>
<comment type="similarity">
    <text evidence="5 6">Belongs to the TRAFAC class myosin-kinesin ATPase superfamily. Kinesin family.</text>
</comment>
<dbReference type="GO" id="GO:0005524">
    <property type="term" value="F:ATP binding"/>
    <property type="evidence" value="ECO:0007669"/>
    <property type="project" value="UniProtKB-KW"/>
</dbReference>